<feature type="transmembrane region" description="Helical" evidence="6">
    <location>
        <begin position="133"/>
        <end position="154"/>
    </location>
</feature>
<reference evidence="7" key="1">
    <citation type="submission" date="2020-10" db="EMBL/GenBank/DDBJ databases">
        <authorList>
            <person name="Gilroy R."/>
        </authorList>
    </citation>
    <scope>NUCLEOTIDE SEQUENCE</scope>
    <source>
        <strain evidence="7">ChiHjej10B9-9673</strain>
    </source>
</reference>
<dbReference type="FunFam" id="1.20.1260.100:FF:000001">
    <property type="entry name" value="translocator protein 2"/>
    <property type="match status" value="1"/>
</dbReference>
<dbReference type="Proteomes" id="UP000824001">
    <property type="component" value="Unassembled WGS sequence"/>
</dbReference>
<evidence type="ECO:0000256" key="1">
    <source>
        <dbReference type="ARBA" id="ARBA00004141"/>
    </source>
</evidence>
<dbReference type="PIRSF" id="PIRSF005859">
    <property type="entry name" value="PBR"/>
    <property type="match status" value="1"/>
</dbReference>
<comment type="similarity">
    <text evidence="2">Belongs to the TspO/BZRP family.</text>
</comment>
<organism evidence="7 8">
    <name type="scientific">Candidatus Scatomorpha merdipullorum</name>
    <dbReference type="NCBI Taxonomy" id="2840927"/>
    <lineage>
        <taxon>Bacteria</taxon>
        <taxon>Bacillati</taxon>
        <taxon>Bacillota</taxon>
        <taxon>Clostridia</taxon>
        <taxon>Eubacteriales</taxon>
        <taxon>Candidatus Scatomorpha</taxon>
    </lineage>
</organism>
<dbReference type="Pfam" id="PF03073">
    <property type="entry name" value="TspO_MBR"/>
    <property type="match status" value="1"/>
</dbReference>
<proteinExistence type="inferred from homology"/>
<name>A0A9D1FCN1_9FIRM</name>
<dbReference type="InterPro" id="IPR004307">
    <property type="entry name" value="TspO_MBR"/>
</dbReference>
<accession>A0A9D1FCN1</accession>
<evidence type="ECO:0000256" key="3">
    <source>
        <dbReference type="ARBA" id="ARBA00022692"/>
    </source>
</evidence>
<feature type="transmembrane region" description="Helical" evidence="6">
    <location>
        <begin position="101"/>
        <end position="121"/>
    </location>
</feature>
<dbReference type="GO" id="GO:0033013">
    <property type="term" value="P:tetrapyrrole metabolic process"/>
    <property type="evidence" value="ECO:0007669"/>
    <property type="project" value="UniProtKB-ARBA"/>
</dbReference>
<gene>
    <name evidence="7" type="ORF">IAC18_02160</name>
</gene>
<reference evidence="7" key="2">
    <citation type="journal article" date="2021" name="PeerJ">
        <title>Extensive microbial diversity within the chicken gut microbiome revealed by metagenomics and culture.</title>
        <authorList>
            <person name="Gilroy R."/>
            <person name="Ravi A."/>
            <person name="Getino M."/>
            <person name="Pursley I."/>
            <person name="Horton D.L."/>
            <person name="Alikhan N.F."/>
            <person name="Baker D."/>
            <person name="Gharbi K."/>
            <person name="Hall N."/>
            <person name="Watson M."/>
            <person name="Adriaenssens E.M."/>
            <person name="Foster-Nyarko E."/>
            <person name="Jarju S."/>
            <person name="Secka A."/>
            <person name="Antonio M."/>
            <person name="Oren A."/>
            <person name="Chaudhuri R.R."/>
            <person name="La Ragione R."/>
            <person name="Hildebrand F."/>
            <person name="Pallen M.J."/>
        </authorList>
    </citation>
    <scope>NUCLEOTIDE SEQUENCE</scope>
    <source>
        <strain evidence="7">ChiHjej10B9-9673</strain>
    </source>
</reference>
<evidence type="ECO:0000256" key="6">
    <source>
        <dbReference type="SAM" id="Phobius"/>
    </source>
</evidence>
<sequence>MKKPWKPLVLSLLLALAAGALGALLGGGMQSYEGMEMPPLSPPGWVFPVVWTLLYLMMGLAAWRVWALHGVREARASALRLYALQLAVNALWPGLFFGLELYWAAAVWLALLLALAVCTAARFRRLDDAAGLLLAPYALWCAFALYLNLGAAALN</sequence>
<evidence type="ECO:0000256" key="4">
    <source>
        <dbReference type="ARBA" id="ARBA00022989"/>
    </source>
</evidence>
<dbReference type="EMBL" id="DVJK01000060">
    <property type="protein sequence ID" value="HIS66345.1"/>
    <property type="molecule type" value="Genomic_DNA"/>
</dbReference>
<dbReference type="PANTHER" id="PTHR10057:SF0">
    <property type="entry name" value="TRANSLOCATOR PROTEIN"/>
    <property type="match status" value="1"/>
</dbReference>
<keyword evidence="4 6" id="KW-1133">Transmembrane helix</keyword>
<evidence type="ECO:0000313" key="8">
    <source>
        <dbReference type="Proteomes" id="UP000824001"/>
    </source>
</evidence>
<keyword evidence="5 6" id="KW-0472">Membrane</keyword>
<protein>
    <submittedName>
        <fullName evidence="7">Tryptophan-rich sensory protein</fullName>
    </submittedName>
</protein>
<comment type="subcellular location">
    <subcellularLocation>
        <location evidence="1">Membrane</location>
        <topology evidence="1">Multi-pass membrane protein</topology>
    </subcellularLocation>
</comment>
<dbReference type="GO" id="GO:0016020">
    <property type="term" value="C:membrane"/>
    <property type="evidence" value="ECO:0007669"/>
    <property type="project" value="UniProtKB-SubCell"/>
</dbReference>
<evidence type="ECO:0000256" key="5">
    <source>
        <dbReference type="ARBA" id="ARBA00023136"/>
    </source>
</evidence>
<dbReference type="AlphaFoldDB" id="A0A9D1FCN1"/>
<evidence type="ECO:0000313" key="7">
    <source>
        <dbReference type="EMBL" id="HIS66345.1"/>
    </source>
</evidence>
<dbReference type="PANTHER" id="PTHR10057">
    <property type="entry name" value="PERIPHERAL-TYPE BENZODIAZEPINE RECEPTOR"/>
    <property type="match status" value="1"/>
</dbReference>
<dbReference type="InterPro" id="IPR038330">
    <property type="entry name" value="TspO/MBR-related_sf"/>
</dbReference>
<feature type="transmembrane region" description="Helical" evidence="6">
    <location>
        <begin position="78"/>
        <end position="95"/>
    </location>
</feature>
<keyword evidence="3 6" id="KW-0812">Transmembrane</keyword>
<dbReference type="CDD" id="cd15904">
    <property type="entry name" value="TSPO_MBR"/>
    <property type="match status" value="1"/>
</dbReference>
<comment type="caution">
    <text evidence="7">The sequence shown here is derived from an EMBL/GenBank/DDBJ whole genome shotgun (WGS) entry which is preliminary data.</text>
</comment>
<dbReference type="Gene3D" id="1.20.1260.100">
    <property type="entry name" value="TspO/MBR protein"/>
    <property type="match status" value="1"/>
</dbReference>
<evidence type="ECO:0000256" key="2">
    <source>
        <dbReference type="ARBA" id="ARBA00007524"/>
    </source>
</evidence>
<feature type="transmembrane region" description="Helical" evidence="6">
    <location>
        <begin position="46"/>
        <end position="66"/>
    </location>
</feature>